<dbReference type="OrthoDB" id="9803476at2"/>
<dbReference type="RefSeq" id="WP_091717750.1">
    <property type="nucleotide sequence ID" value="NZ_LT629779.1"/>
</dbReference>
<feature type="domain" description="Activator of Hsp90 ATPase homologue 1/2-like C-terminal" evidence="3">
    <location>
        <begin position="14"/>
        <end position="134"/>
    </location>
</feature>
<evidence type="ECO:0000313" key="4">
    <source>
        <dbReference type="EMBL" id="SDS76168.1"/>
    </source>
</evidence>
<reference evidence="5" key="1">
    <citation type="submission" date="2016-10" db="EMBL/GenBank/DDBJ databases">
        <authorList>
            <person name="Varghese N."/>
            <person name="Submissions S."/>
        </authorList>
    </citation>
    <scope>NUCLEOTIDE SEQUENCE [LARGE SCALE GENOMIC DNA]</scope>
    <source>
        <strain evidence="5">IMMIB L-1606</strain>
    </source>
</reference>
<dbReference type="InterPro" id="IPR023393">
    <property type="entry name" value="START-like_dom_sf"/>
</dbReference>
<organism evidence="4 5">
    <name type="scientific">Pseudarthrobacter equi</name>
    <dbReference type="NCBI Taxonomy" id="728066"/>
    <lineage>
        <taxon>Bacteria</taxon>
        <taxon>Bacillati</taxon>
        <taxon>Actinomycetota</taxon>
        <taxon>Actinomycetes</taxon>
        <taxon>Micrococcales</taxon>
        <taxon>Micrococcaceae</taxon>
        <taxon>Pseudarthrobacter</taxon>
    </lineage>
</organism>
<proteinExistence type="inferred from homology"/>
<dbReference type="EMBL" id="LT629779">
    <property type="protein sequence ID" value="SDS76168.1"/>
    <property type="molecule type" value="Genomic_DNA"/>
</dbReference>
<keyword evidence="5" id="KW-1185">Reference proteome</keyword>
<comment type="similarity">
    <text evidence="1">Belongs to the AHA1 family.</text>
</comment>
<dbReference type="Proteomes" id="UP000198751">
    <property type="component" value="Chromosome I"/>
</dbReference>
<gene>
    <name evidence="4" type="ORF">SAMN04489743_0793</name>
</gene>
<sequence length="143" mass="15755">MPGDFTATSSTTIDAPPDRVWNVITDPAAAKEFMFGAELETDWAEGSPITWSGEWEGKPYQDKGKVLEVDPGRKLVHTHFSALSGEEDVPENYHTLTWTLQDRDGGTHLTLAQDNNPSEEAASHSKGMWDKLVADVKAIAERT</sequence>
<evidence type="ECO:0000259" key="3">
    <source>
        <dbReference type="Pfam" id="PF08327"/>
    </source>
</evidence>
<dbReference type="Gene3D" id="3.30.530.20">
    <property type="match status" value="1"/>
</dbReference>
<dbReference type="AlphaFoldDB" id="A0A1H1UUA1"/>
<protein>
    <submittedName>
        <fullName evidence="4">Uncharacterized conserved protein YndB, AHSA1/START domain</fullName>
    </submittedName>
</protein>
<dbReference type="SUPFAM" id="SSF55961">
    <property type="entry name" value="Bet v1-like"/>
    <property type="match status" value="1"/>
</dbReference>
<evidence type="ECO:0000313" key="5">
    <source>
        <dbReference type="Proteomes" id="UP000198751"/>
    </source>
</evidence>
<evidence type="ECO:0000256" key="2">
    <source>
        <dbReference type="SAM" id="MobiDB-lite"/>
    </source>
</evidence>
<accession>A0A1H1UUA1</accession>
<dbReference type="InterPro" id="IPR013538">
    <property type="entry name" value="ASHA1/2-like_C"/>
</dbReference>
<name>A0A1H1UUA1_9MICC</name>
<dbReference type="Pfam" id="PF08327">
    <property type="entry name" value="AHSA1"/>
    <property type="match status" value="1"/>
</dbReference>
<feature type="region of interest" description="Disordered" evidence="2">
    <location>
        <begin position="107"/>
        <end position="127"/>
    </location>
</feature>
<evidence type="ECO:0000256" key="1">
    <source>
        <dbReference type="ARBA" id="ARBA00006817"/>
    </source>
</evidence>